<dbReference type="InterPro" id="IPR013656">
    <property type="entry name" value="PAS_4"/>
</dbReference>
<dbReference type="PROSITE" id="PS50123">
    <property type="entry name" value="CHER"/>
    <property type="match status" value="1"/>
</dbReference>
<dbReference type="Gene3D" id="3.40.50.150">
    <property type="entry name" value="Vaccinia Virus protein VP39"/>
    <property type="match status" value="1"/>
</dbReference>
<keyword evidence="10" id="KW-0418">Kinase</keyword>
<keyword evidence="18" id="KW-1185">Reference proteome</keyword>
<keyword evidence="9" id="KW-0547">Nucleotide-binding</keyword>
<dbReference type="InterPro" id="IPR022641">
    <property type="entry name" value="CheR_N"/>
</dbReference>
<evidence type="ECO:0000256" key="2">
    <source>
        <dbReference type="ARBA" id="ARBA00001541"/>
    </source>
</evidence>
<dbReference type="SUPFAM" id="SSF47757">
    <property type="entry name" value="Chemotaxis receptor methyltransferase CheR, N-terminal domain"/>
    <property type="match status" value="1"/>
</dbReference>
<evidence type="ECO:0000256" key="11">
    <source>
        <dbReference type="ARBA" id="ARBA00022840"/>
    </source>
</evidence>
<keyword evidence="12" id="KW-0378">Hydrolase</keyword>
<evidence type="ECO:0000256" key="7">
    <source>
        <dbReference type="ARBA" id="ARBA00022679"/>
    </source>
</evidence>
<dbReference type="SUPFAM" id="SSF53335">
    <property type="entry name" value="S-adenosyl-L-methionine-dependent methyltransferases"/>
    <property type="match status" value="1"/>
</dbReference>
<dbReference type="InterPro" id="IPR029063">
    <property type="entry name" value="SAM-dependent_MTases_sf"/>
</dbReference>
<evidence type="ECO:0000259" key="15">
    <source>
        <dbReference type="PROSITE" id="PS50122"/>
    </source>
</evidence>
<dbReference type="GO" id="GO:0005737">
    <property type="term" value="C:cytoplasm"/>
    <property type="evidence" value="ECO:0007669"/>
    <property type="project" value="InterPro"/>
</dbReference>
<dbReference type="InterPro" id="IPR035965">
    <property type="entry name" value="PAS-like_dom_sf"/>
</dbReference>
<dbReference type="Gene3D" id="1.10.155.10">
    <property type="entry name" value="Chemotaxis receptor methyltransferase CheR, N-terminal domain"/>
    <property type="match status" value="1"/>
</dbReference>
<evidence type="ECO:0000259" key="14">
    <source>
        <dbReference type="PROSITE" id="PS50113"/>
    </source>
</evidence>
<dbReference type="CDD" id="cd16434">
    <property type="entry name" value="CheB-CheR_fusion"/>
    <property type="match status" value="1"/>
</dbReference>
<dbReference type="SUPFAM" id="SSF55785">
    <property type="entry name" value="PYP-like sensor domain (PAS domain)"/>
    <property type="match status" value="2"/>
</dbReference>
<dbReference type="Pfam" id="PF03705">
    <property type="entry name" value="CheR_N"/>
    <property type="match status" value="1"/>
</dbReference>
<reference evidence="17" key="1">
    <citation type="submission" date="2013-03" db="EMBL/GenBank/DDBJ databases">
        <title>Genome Sequence of the Profundibacterium mesophilum strain KAUST100406-0324T from Red Sea, a novel genus in the family Rhodobacteraceae.</title>
        <authorList>
            <person name="Essack M."/>
            <person name="Alam I."/>
            <person name="Lafi F."/>
            <person name="Alawi W."/>
            <person name="Kamanu F."/>
            <person name="Al-Suwailem A."/>
            <person name="Lee O.O."/>
            <person name="Xu Y."/>
            <person name="Bajic V."/>
            <person name="Qian P.-Y."/>
            <person name="Archer J."/>
        </authorList>
    </citation>
    <scope>NUCLEOTIDE SEQUENCE</scope>
    <source>
        <strain evidence="17">KAUST100406-0324</strain>
    </source>
</reference>
<dbReference type="AlphaFoldDB" id="A0A921NUZ6"/>
<dbReference type="SMART" id="SM00091">
    <property type="entry name" value="PAS"/>
    <property type="match status" value="3"/>
</dbReference>
<keyword evidence="11" id="KW-0067">ATP-binding</keyword>
<evidence type="ECO:0000256" key="13">
    <source>
        <dbReference type="SAM" id="Coils"/>
    </source>
</evidence>
<keyword evidence="6" id="KW-0288">FMN</keyword>
<dbReference type="Gene3D" id="3.40.50.180">
    <property type="entry name" value="Methylesterase CheB, C-terminal domain"/>
    <property type="match status" value="1"/>
</dbReference>
<dbReference type="GO" id="GO:0032259">
    <property type="term" value="P:methylation"/>
    <property type="evidence" value="ECO:0007669"/>
    <property type="project" value="UniProtKB-KW"/>
</dbReference>
<dbReference type="GO" id="GO:0006935">
    <property type="term" value="P:chemotaxis"/>
    <property type="evidence" value="ECO:0007669"/>
    <property type="project" value="UniProtKB-UniRule"/>
</dbReference>
<keyword evidence="13" id="KW-0175">Coiled coil</keyword>
<evidence type="ECO:0000256" key="1">
    <source>
        <dbReference type="ARBA" id="ARBA00000085"/>
    </source>
</evidence>
<dbReference type="InterPro" id="IPR036890">
    <property type="entry name" value="HATPase_C_sf"/>
</dbReference>
<evidence type="ECO:0000313" key="18">
    <source>
        <dbReference type="Proteomes" id="UP000698242"/>
    </source>
</evidence>
<dbReference type="EMBL" id="APKE01000007">
    <property type="protein sequence ID" value="KAF0677164.1"/>
    <property type="molecule type" value="Genomic_DNA"/>
</dbReference>
<feature type="domain" description="CheB-type methylesterase" evidence="15">
    <location>
        <begin position="66"/>
        <end position="254"/>
    </location>
</feature>
<protein>
    <submittedName>
        <fullName evidence="17">Protein-glutamate methylesterase CheB</fullName>
        <ecNumber evidence="17">2.1.1.80</ecNumber>
    </submittedName>
</protein>
<dbReference type="Pfam" id="PF07536">
    <property type="entry name" value="HWE_HK"/>
    <property type="match status" value="1"/>
</dbReference>
<evidence type="ECO:0000256" key="10">
    <source>
        <dbReference type="ARBA" id="ARBA00022777"/>
    </source>
</evidence>
<dbReference type="CDD" id="cd00130">
    <property type="entry name" value="PAS"/>
    <property type="match status" value="1"/>
</dbReference>
<name>A0A921NUZ6_9RHOB</name>
<feature type="coiled-coil region" evidence="13">
    <location>
        <begin position="716"/>
        <end position="778"/>
    </location>
</feature>
<evidence type="ECO:0000313" key="17">
    <source>
        <dbReference type="EMBL" id="KAF0677164.1"/>
    </source>
</evidence>
<evidence type="ECO:0000256" key="5">
    <source>
        <dbReference type="ARBA" id="ARBA00022630"/>
    </source>
</evidence>
<gene>
    <name evidence="17" type="primary">cheB</name>
    <name evidence="17" type="ORF">PMES_00480</name>
</gene>
<accession>A0A921NUZ6</accession>
<dbReference type="EC" id="2.1.1.80" evidence="17"/>
<dbReference type="OrthoDB" id="9816309at2"/>
<dbReference type="SMART" id="SM00138">
    <property type="entry name" value="MeTrc"/>
    <property type="match status" value="1"/>
</dbReference>
<dbReference type="InterPro" id="IPR035909">
    <property type="entry name" value="CheB_C"/>
</dbReference>
<dbReference type="InterPro" id="IPR000700">
    <property type="entry name" value="PAS-assoc_C"/>
</dbReference>
<dbReference type="Gene3D" id="3.30.450.20">
    <property type="entry name" value="PAS domain"/>
    <property type="match status" value="2"/>
</dbReference>
<comment type="catalytic activity">
    <reaction evidence="2">
        <text>L-glutamyl-[protein] + S-adenosyl-L-methionine = [protein]-L-glutamate 5-O-methyl ester + S-adenosyl-L-homocysteine</text>
        <dbReference type="Rhea" id="RHEA:24452"/>
        <dbReference type="Rhea" id="RHEA-COMP:10208"/>
        <dbReference type="Rhea" id="RHEA-COMP:10311"/>
        <dbReference type="ChEBI" id="CHEBI:29973"/>
        <dbReference type="ChEBI" id="CHEBI:57856"/>
        <dbReference type="ChEBI" id="CHEBI:59789"/>
        <dbReference type="ChEBI" id="CHEBI:82795"/>
        <dbReference type="EC" id="2.1.1.80"/>
    </reaction>
</comment>
<evidence type="ECO:0000259" key="16">
    <source>
        <dbReference type="PROSITE" id="PS50123"/>
    </source>
</evidence>
<evidence type="ECO:0000256" key="12">
    <source>
        <dbReference type="PROSITE-ProRule" id="PRU00050"/>
    </source>
</evidence>
<dbReference type="PRINTS" id="PR00996">
    <property type="entry name" value="CHERMTFRASE"/>
</dbReference>
<dbReference type="GO" id="GO:0008984">
    <property type="term" value="F:protein-glutamate methylesterase activity"/>
    <property type="evidence" value="ECO:0007669"/>
    <property type="project" value="InterPro"/>
</dbReference>
<evidence type="ECO:0000256" key="9">
    <source>
        <dbReference type="ARBA" id="ARBA00022741"/>
    </source>
</evidence>
<feature type="domain" description="CheR-type methyltransferase" evidence="16">
    <location>
        <begin position="257"/>
        <end position="530"/>
    </location>
</feature>
<feature type="domain" description="PAC" evidence="14">
    <location>
        <begin position="848"/>
        <end position="898"/>
    </location>
</feature>
<dbReference type="PROSITE" id="PS50122">
    <property type="entry name" value="CHEB"/>
    <property type="match status" value="1"/>
</dbReference>
<dbReference type="Pfam" id="PF01339">
    <property type="entry name" value="CheB_methylest"/>
    <property type="match status" value="1"/>
</dbReference>
<dbReference type="GO" id="GO:0000156">
    <property type="term" value="F:phosphorelay response regulator activity"/>
    <property type="evidence" value="ECO:0007669"/>
    <property type="project" value="InterPro"/>
</dbReference>
<keyword evidence="8" id="KW-0949">S-adenosyl-L-methionine</keyword>
<dbReference type="PROSITE" id="PS50113">
    <property type="entry name" value="PAC"/>
    <property type="match status" value="1"/>
</dbReference>
<dbReference type="Proteomes" id="UP000698242">
    <property type="component" value="Unassembled WGS sequence"/>
</dbReference>
<keyword evidence="7 17" id="KW-0808">Transferase</keyword>
<dbReference type="Pfam" id="PF13596">
    <property type="entry name" value="PAS_10"/>
    <property type="match status" value="1"/>
</dbReference>
<dbReference type="InterPro" id="IPR000014">
    <property type="entry name" value="PAS"/>
</dbReference>
<dbReference type="InterPro" id="IPR022642">
    <property type="entry name" value="CheR_C"/>
</dbReference>
<dbReference type="Gene3D" id="3.30.565.10">
    <property type="entry name" value="Histidine kinase-like ATPase, C-terminal domain"/>
    <property type="match status" value="1"/>
</dbReference>
<comment type="caution">
    <text evidence="17">The sequence shown here is derived from an EMBL/GenBank/DDBJ whole genome shotgun (WGS) entry which is preliminary data.</text>
</comment>
<dbReference type="InterPro" id="IPR000673">
    <property type="entry name" value="Sig_transdc_resp-reg_Me-estase"/>
</dbReference>
<evidence type="ECO:0000256" key="6">
    <source>
        <dbReference type="ARBA" id="ARBA00022643"/>
    </source>
</evidence>
<organism evidence="17 18">
    <name type="scientific">Profundibacterium mesophilum KAUST100406-0324</name>
    <dbReference type="NCBI Taxonomy" id="1037889"/>
    <lineage>
        <taxon>Bacteria</taxon>
        <taxon>Pseudomonadati</taxon>
        <taxon>Pseudomonadota</taxon>
        <taxon>Alphaproteobacteria</taxon>
        <taxon>Rhodobacterales</taxon>
        <taxon>Roseobacteraceae</taxon>
        <taxon>Profundibacterium</taxon>
    </lineage>
</organism>
<evidence type="ECO:0000256" key="4">
    <source>
        <dbReference type="ARBA" id="ARBA00022603"/>
    </source>
</evidence>
<dbReference type="InterPro" id="IPR011102">
    <property type="entry name" value="Sig_transdc_His_kinase_HWE"/>
</dbReference>
<sequence length="1218" mass="135126">MFRQSARAGGFQLGERGAGGGLQRWGPELRDLSFKCVPDVLECLRAFAAEREAPLENSETLPPEATRDNTPVCAIGASAGGVKALRSLFRQLPDDLGLAYVVIVHLSPEHPSLLAEILSGCTRMPVHQVEDTPELHPDCVYVIPPDKELVIDGNNIHARDFTEARGRRAPVDLFFRSVASARGDGMAIVLSGAGADGSIGVRAIAEAGGVVFAQDPAEAEFGAMPQNAIATGVVNFVASISPLVERMVEVAKSKEAVRSLDADSSANDLRRIVAFLRARTGHDFSSYKRATVMRRVLRRMQVQRITTLAAYGEFVRSAPEEAQELFGDLLISVTQFFRDEAHFDALKDRVIVPLLQDASNRSEDIRIWSVGCATGEEAYSLAITILEETDRLRLNVPFQIFASDLDEGALGTAREGRYPKSIAADVSQQRLSRFFVDEGTHFRIRKEVRDVVLFASHSVLKDPPFMRLDLITCRNLMIYLERMLQSQLLNLMHYALNPNGYLFLGSAETADATSEFFTPLDRDARIYRAKPTGRRNMPALPHVSAEDLSRSRRKQIEARRSRHDVPIALHAEALESAAPPSVLVDESAQILHLSPNAGRYILHSSGTFSGRLTDVVRPELRLDLKIAIDRAAEGLPSLTHPVQVDFTGEARRVAMQISPVPVGDNATRRALVLFLDAGQAQADGPEQEEAFGGDNTEERRLHAELKAAQQALVISRAEHETAIEDLRAANEELQSTNEEYRSTSEELETSKEELQSMNEELQTVNAELKSKLESISTAHSDLQNLTSATEIGTLFLDAKLRIRIFTPPTADLFNITEMDVGRPITDFTHRLSHDEIEGEARRVLRDLSPIETELQSRDGRWFMMRIRPYRTVEDRIEGVVLTFVDITRRRESEHQLESSRQEYEMLFNSIDEGFSMLEVCLGEGDAETDIRFIEVNAAFARQTGLADVEGRTTRELVPDLEAHWYEVCTRVVRTSGSERIEGLVAPLGRFYECYVFPVPNAGENRIGCLFRDISERKRTEQRQDMLTHELSHRVKNTLAVVQAIARRPVKPDMSIEDFRKTFVGRIRALSHAHDQLLDTRWESAELGKLVEATLKTYGEPGDGRIQCSGPDILLSPRQALCLALVLHELGTNAAKYGALSSHEGRLSVTWTIERKEGVSGAHMTWCERDGPPIDPGAAPENGFGMQLLKQAAAFELGGTVDVVLGAEGLRAAIAFPLE</sequence>
<dbReference type="Pfam" id="PF08448">
    <property type="entry name" value="PAS_4"/>
    <property type="match status" value="1"/>
</dbReference>
<feature type="active site" evidence="12">
    <location>
        <position position="105"/>
    </location>
</feature>
<dbReference type="SUPFAM" id="SSF55874">
    <property type="entry name" value="ATPase domain of HSP90 chaperone/DNA topoisomerase II/histidine kinase"/>
    <property type="match status" value="1"/>
</dbReference>
<keyword evidence="5" id="KW-0285">Flavoprotein</keyword>
<dbReference type="GO" id="GO:0004673">
    <property type="term" value="F:protein histidine kinase activity"/>
    <property type="evidence" value="ECO:0007669"/>
    <property type="project" value="UniProtKB-EC"/>
</dbReference>
<dbReference type="InterPro" id="IPR050903">
    <property type="entry name" value="Bact_Chemotaxis_MeTrfase"/>
</dbReference>
<dbReference type="Pfam" id="PF01739">
    <property type="entry name" value="CheR"/>
    <property type="match status" value="1"/>
</dbReference>
<proteinExistence type="predicted"/>
<feature type="active site" evidence="12">
    <location>
        <position position="196"/>
    </location>
</feature>
<dbReference type="PANTHER" id="PTHR24422">
    <property type="entry name" value="CHEMOTAXIS PROTEIN METHYLTRANSFERASE"/>
    <property type="match status" value="1"/>
</dbReference>
<dbReference type="InterPro" id="IPR036804">
    <property type="entry name" value="CheR_N_sf"/>
</dbReference>
<dbReference type="GO" id="GO:0008983">
    <property type="term" value="F:protein-glutamate O-methyltransferase activity"/>
    <property type="evidence" value="ECO:0007669"/>
    <property type="project" value="UniProtKB-EC"/>
</dbReference>
<comment type="catalytic activity">
    <reaction evidence="1">
        <text>ATP + protein L-histidine = ADP + protein N-phospho-L-histidine.</text>
        <dbReference type="EC" id="2.7.13.3"/>
    </reaction>
</comment>
<dbReference type="GO" id="GO:0005524">
    <property type="term" value="F:ATP binding"/>
    <property type="evidence" value="ECO:0007669"/>
    <property type="project" value="UniProtKB-KW"/>
</dbReference>
<evidence type="ECO:0000256" key="3">
    <source>
        <dbReference type="ARBA" id="ARBA00022553"/>
    </source>
</evidence>
<dbReference type="SMART" id="SM00911">
    <property type="entry name" value="HWE_HK"/>
    <property type="match status" value="1"/>
</dbReference>
<keyword evidence="3" id="KW-0597">Phosphoprotein</keyword>
<keyword evidence="12" id="KW-0145">Chemotaxis</keyword>
<evidence type="ECO:0000256" key="8">
    <source>
        <dbReference type="ARBA" id="ARBA00022691"/>
    </source>
</evidence>
<keyword evidence="4 17" id="KW-0489">Methyltransferase</keyword>
<dbReference type="SUPFAM" id="SSF52738">
    <property type="entry name" value="Methylesterase CheB, C-terminal domain"/>
    <property type="match status" value="1"/>
</dbReference>
<feature type="active site" evidence="12">
    <location>
        <position position="78"/>
    </location>
</feature>
<dbReference type="InterPro" id="IPR000780">
    <property type="entry name" value="CheR_MeTrfase"/>
</dbReference>
<dbReference type="PANTHER" id="PTHR24422:SF27">
    <property type="entry name" value="PROTEIN-GLUTAMATE O-METHYLTRANSFERASE"/>
    <property type="match status" value="1"/>
</dbReference>